<comment type="caution">
    <text evidence="1">The sequence shown here is derived from an EMBL/GenBank/DDBJ whole genome shotgun (WGS) entry which is preliminary data.</text>
</comment>
<proteinExistence type="predicted"/>
<dbReference type="Proteomes" id="UP000191522">
    <property type="component" value="Unassembled WGS sequence"/>
</dbReference>
<evidence type="ECO:0000313" key="1">
    <source>
        <dbReference type="EMBL" id="OQD74540.1"/>
    </source>
</evidence>
<name>A0A1V6PBW3_PENDC</name>
<sequence>MGIASQPINPAVREERLKREYLTRDGEKHVVTTVTEQAHIILFPIAA</sequence>
<protein>
    <submittedName>
        <fullName evidence="1">Uncharacterized protein</fullName>
    </submittedName>
</protein>
<dbReference type="AlphaFoldDB" id="A0A1V6PBW3"/>
<keyword evidence="2" id="KW-1185">Reference proteome</keyword>
<gene>
    <name evidence="1" type="ORF">PENDEC_c010G00709</name>
</gene>
<accession>A0A1V6PBW3</accession>
<organism evidence="1 2">
    <name type="scientific">Penicillium decumbens</name>
    <dbReference type="NCBI Taxonomy" id="69771"/>
    <lineage>
        <taxon>Eukaryota</taxon>
        <taxon>Fungi</taxon>
        <taxon>Dikarya</taxon>
        <taxon>Ascomycota</taxon>
        <taxon>Pezizomycotina</taxon>
        <taxon>Eurotiomycetes</taxon>
        <taxon>Eurotiomycetidae</taxon>
        <taxon>Eurotiales</taxon>
        <taxon>Aspergillaceae</taxon>
        <taxon>Penicillium</taxon>
    </lineage>
</organism>
<dbReference type="EMBL" id="MDYL01000010">
    <property type="protein sequence ID" value="OQD74540.1"/>
    <property type="molecule type" value="Genomic_DNA"/>
</dbReference>
<reference evidence="2" key="1">
    <citation type="journal article" date="2017" name="Nat. Microbiol.">
        <title>Global analysis of biosynthetic gene clusters reveals vast potential of secondary metabolite production in Penicillium species.</title>
        <authorList>
            <person name="Nielsen J.C."/>
            <person name="Grijseels S."/>
            <person name="Prigent S."/>
            <person name="Ji B."/>
            <person name="Dainat J."/>
            <person name="Nielsen K.F."/>
            <person name="Frisvad J.C."/>
            <person name="Workman M."/>
            <person name="Nielsen J."/>
        </authorList>
    </citation>
    <scope>NUCLEOTIDE SEQUENCE [LARGE SCALE GENOMIC DNA]</scope>
    <source>
        <strain evidence="2">IBT 11843</strain>
    </source>
</reference>
<evidence type="ECO:0000313" key="2">
    <source>
        <dbReference type="Proteomes" id="UP000191522"/>
    </source>
</evidence>